<dbReference type="EMBL" id="JAEHOE010000145">
    <property type="protein sequence ID" value="KAG2484662.1"/>
    <property type="molecule type" value="Genomic_DNA"/>
</dbReference>
<dbReference type="AlphaFoldDB" id="A0A836BQ57"/>
<protein>
    <submittedName>
        <fullName evidence="2">Uncharacterized protein</fullName>
    </submittedName>
</protein>
<proteinExistence type="predicted"/>
<organism evidence="2 3">
    <name type="scientific">Edaphochlamys debaryana</name>
    <dbReference type="NCBI Taxonomy" id="47281"/>
    <lineage>
        <taxon>Eukaryota</taxon>
        <taxon>Viridiplantae</taxon>
        <taxon>Chlorophyta</taxon>
        <taxon>core chlorophytes</taxon>
        <taxon>Chlorophyceae</taxon>
        <taxon>CS clade</taxon>
        <taxon>Chlamydomonadales</taxon>
        <taxon>Chlamydomonadales incertae sedis</taxon>
        <taxon>Edaphochlamys</taxon>
    </lineage>
</organism>
<name>A0A836BQ57_9CHLO</name>
<evidence type="ECO:0000313" key="2">
    <source>
        <dbReference type="EMBL" id="KAG2484662.1"/>
    </source>
</evidence>
<dbReference type="Proteomes" id="UP000612055">
    <property type="component" value="Unassembled WGS sequence"/>
</dbReference>
<accession>A0A836BQ57</accession>
<gene>
    <name evidence="2" type="ORF">HYH03_016552</name>
</gene>
<reference evidence="2" key="1">
    <citation type="journal article" date="2020" name="bioRxiv">
        <title>Comparative genomics of Chlamydomonas.</title>
        <authorList>
            <person name="Craig R.J."/>
            <person name="Hasan A.R."/>
            <person name="Ness R.W."/>
            <person name="Keightley P.D."/>
        </authorList>
    </citation>
    <scope>NUCLEOTIDE SEQUENCE</scope>
    <source>
        <strain evidence="2">CCAP 11/70</strain>
    </source>
</reference>
<feature type="region of interest" description="Disordered" evidence="1">
    <location>
        <begin position="33"/>
        <end position="146"/>
    </location>
</feature>
<feature type="compositionally biased region" description="Basic and acidic residues" evidence="1">
    <location>
        <begin position="117"/>
        <end position="126"/>
    </location>
</feature>
<sequence>MLTTRDCTTRPGPQPRTDAMQYLLQRVAAVEAAEAGAREAAEGEGDAGAAAWEVAAGEEEEEEAAAEAEAGEEEEEEAAAAAGEEEEAGAAAGEAAAGVEEGAGAAKAAAVEEEEEAGRGGGEKPRARLRGTGDRGGTALPLTNGERVRQYDILAL</sequence>
<evidence type="ECO:0000313" key="3">
    <source>
        <dbReference type="Proteomes" id="UP000612055"/>
    </source>
</evidence>
<feature type="compositionally biased region" description="Acidic residues" evidence="1">
    <location>
        <begin position="56"/>
        <end position="88"/>
    </location>
</feature>
<feature type="compositionally biased region" description="Low complexity" evidence="1">
    <location>
        <begin position="89"/>
        <end position="109"/>
    </location>
</feature>
<evidence type="ECO:0000256" key="1">
    <source>
        <dbReference type="SAM" id="MobiDB-lite"/>
    </source>
</evidence>
<comment type="caution">
    <text evidence="2">The sequence shown here is derived from an EMBL/GenBank/DDBJ whole genome shotgun (WGS) entry which is preliminary data.</text>
</comment>
<keyword evidence="3" id="KW-1185">Reference proteome</keyword>